<reference evidence="1" key="1">
    <citation type="submission" date="2015-07" db="EMBL/GenBank/DDBJ databases">
        <title>MeaNS - Measles Nucleotide Surveillance Program.</title>
        <authorList>
            <person name="Tran T."/>
            <person name="Druce J."/>
        </authorList>
    </citation>
    <scope>NUCLEOTIDE SEQUENCE</scope>
    <source>
        <strain evidence="1">UCB-OBI-ISO-001</strain>
        <tissue evidence="1">Gonad</tissue>
    </source>
</reference>
<evidence type="ECO:0000313" key="1">
    <source>
        <dbReference type="EMBL" id="KOF94847.1"/>
    </source>
</evidence>
<accession>A0A0L8I051</accession>
<name>A0A0L8I051_OCTBM</name>
<dbReference type="AlphaFoldDB" id="A0A0L8I051"/>
<protein>
    <submittedName>
        <fullName evidence="1">Uncharacterized protein</fullName>
    </submittedName>
</protein>
<gene>
    <name evidence="1" type="ORF">OCBIM_22000491mg</name>
</gene>
<organism evidence="1">
    <name type="scientific">Octopus bimaculoides</name>
    <name type="common">California two-spotted octopus</name>
    <dbReference type="NCBI Taxonomy" id="37653"/>
    <lineage>
        <taxon>Eukaryota</taxon>
        <taxon>Metazoa</taxon>
        <taxon>Spiralia</taxon>
        <taxon>Lophotrochozoa</taxon>
        <taxon>Mollusca</taxon>
        <taxon>Cephalopoda</taxon>
        <taxon>Coleoidea</taxon>
        <taxon>Octopodiformes</taxon>
        <taxon>Octopoda</taxon>
        <taxon>Incirrata</taxon>
        <taxon>Octopodidae</taxon>
        <taxon>Octopus</taxon>
    </lineage>
</organism>
<dbReference type="EMBL" id="KQ416864">
    <property type="protein sequence ID" value="KOF94847.1"/>
    <property type="molecule type" value="Genomic_DNA"/>
</dbReference>
<proteinExistence type="predicted"/>
<sequence>MTAMFATVTTQYVPLAVSNGLHSEMCVFVFLLVSLHHLQLSKTHSIAEFHSHLSLRIKAGRC</sequence>